<gene>
    <name evidence="1" type="ordered locus">DKAM_1468</name>
</gene>
<dbReference type="KEGG" id="dka:DKAM_1468"/>
<name>B8D6R3_DESA1</name>
<accession>B8D6R3</accession>
<reference evidence="1 2" key="1">
    <citation type="journal article" date="2009" name="J. Bacteriol.">
        <title>Complete genome sequence of the anaerobic, protein-degrading hyperthermophilic crenarchaeon Desulfurococcus kamchatkensis.</title>
        <authorList>
            <person name="Ravin N.V."/>
            <person name="Mardanov A.V."/>
            <person name="Beletsky A.V."/>
            <person name="Kublanov I.V."/>
            <person name="Kolganova T.V."/>
            <person name="Lebedinsky A.V."/>
            <person name="Chernyh N.A."/>
            <person name="Bonch-Osmolovskaya E.A."/>
            <person name="Skryabin K.G."/>
        </authorList>
    </citation>
    <scope>NUCLEOTIDE SEQUENCE [LARGE SCALE GENOMIC DNA]</scope>
    <source>
        <strain evidence="2">DSM 18924 / JCM 16383 / VKM B-2413 / 1221n</strain>
    </source>
</reference>
<dbReference type="HOGENOM" id="CLU_3322790_0_0_2"/>
<dbReference type="EMBL" id="CP001140">
    <property type="protein sequence ID" value="ACL11794.1"/>
    <property type="molecule type" value="Genomic_DNA"/>
</dbReference>
<evidence type="ECO:0000313" key="2">
    <source>
        <dbReference type="Proteomes" id="UP000006903"/>
    </source>
</evidence>
<dbReference type="Proteomes" id="UP000006903">
    <property type="component" value="Chromosome"/>
</dbReference>
<proteinExistence type="predicted"/>
<protein>
    <submittedName>
        <fullName evidence="1">Uncharacterized protein</fullName>
    </submittedName>
</protein>
<dbReference type="AlphaFoldDB" id="B8D6R3"/>
<organism evidence="1 2">
    <name type="scientific">Desulfurococcus amylolyticus (strain DSM 18924 / JCM 16383 / VKM B-2413 / 1221n)</name>
    <name type="common">Desulfurococcus kamchatkensis</name>
    <dbReference type="NCBI Taxonomy" id="490899"/>
    <lineage>
        <taxon>Archaea</taxon>
        <taxon>Thermoproteota</taxon>
        <taxon>Thermoprotei</taxon>
        <taxon>Desulfurococcales</taxon>
        <taxon>Desulfurococcaceae</taxon>
        <taxon>Desulfurococcus</taxon>
    </lineage>
</organism>
<evidence type="ECO:0000313" key="1">
    <source>
        <dbReference type="EMBL" id="ACL11794.1"/>
    </source>
</evidence>
<sequence>MIFINIPDQLVSWWIPILTHGLNTVDSNQYSLMAGKTS</sequence>